<evidence type="ECO:0000313" key="1">
    <source>
        <dbReference type="EMBL" id="QKK18888.1"/>
    </source>
</evidence>
<dbReference type="RefSeq" id="WP_138387165.1">
    <property type="nucleotide sequence ID" value="NZ_CP054021.1"/>
</dbReference>
<evidence type="ECO:0008006" key="3">
    <source>
        <dbReference type="Google" id="ProtNLM"/>
    </source>
</evidence>
<organism evidence="1 2">
    <name type="scientific">Rhizobium indicum</name>
    <dbReference type="NCBI Taxonomy" id="2583231"/>
    <lineage>
        <taxon>Bacteria</taxon>
        <taxon>Pseudomonadati</taxon>
        <taxon>Pseudomonadota</taxon>
        <taxon>Alphaproteobacteria</taxon>
        <taxon>Hyphomicrobiales</taxon>
        <taxon>Rhizobiaceae</taxon>
        <taxon>Rhizobium/Agrobacterium group</taxon>
        <taxon>Rhizobium</taxon>
    </lineage>
</organism>
<protein>
    <recommendedName>
        <fullName evidence="3">HNH endonuclease</fullName>
    </recommendedName>
</protein>
<gene>
    <name evidence="1" type="ORF">FFM53_021595</name>
</gene>
<keyword evidence="2" id="KW-1185">Reference proteome</keyword>
<proteinExistence type="predicted"/>
<evidence type="ECO:0000313" key="2">
    <source>
        <dbReference type="Proteomes" id="UP000305673"/>
    </source>
</evidence>
<sequence length="190" mass="22157">MMSGFREGDDSAELVHRMDTGRWQDESFPREGWRFSTFKDMGAEDARCEMCQHARVRFAHVLVHATVPDVILVGLKCAEALQKDDYCGPEKREREYRDDLRIKNDWPKREWKTSRIGNPFINARGYNLSIWKKGPGFGVTIRKENRFDGEYVRNDPRMYGTIEEAKLGALDRLLDARAESRKQKQGRTIV</sequence>
<accession>A0ABX6PIN9</accession>
<dbReference type="Proteomes" id="UP000305673">
    <property type="component" value="Chromosome"/>
</dbReference>
<name>A0ABX6PIN9_9HYPH</name>
<reference evidence="1 2" key="1">
    <citation type="submission" date="2020-05" db="EMBL/GenBank/DDBJ databases">
        <title>Genome sequences of pea root nodulating Rhizobium spp.</title>
        <authorList>
            <person name="Rahi P."/>
        </authorList>
    </citation>
    <scope>NUCLEOTIDE SEQUENCE [LARGE SCALE GENOMIC DNA]</scope>
    <source>
        <strain evidence="2">JKLM 12A2</strain>
    </source>
</reference>
<dbReference type="EMBL" id="CP054021">
    <property type="protein sequence ID" value="QKK18888.1"/>
    <property type="molecule type" value="Genomic_DNA"/>
</dbReference>